<dbReference type="FunFam" id="3.40.50.720:FF:000084">
    <property type="entry name" value="Short-chain dehydrogenase reductase"/>
    <property type="match status" value="1"/>
</dbReference>
<dbReference type="Proteomes" id="UP000799424">
    <property type="component" value="Unassembled WGS sequence"/>
</dbReference>
<dbReference type="SUPFAM" id="SSF51735">
    <property type="entry name" value="NAD(P)-binding Rossmann-fold domains"/>
    <property type="match status" value="1"/>
</dbReference>
<dbReference type="AlphaFoldDB" id="A0A6A6ZNF9"/>
<gene>
    <name evidence="4" type="ORF">CC86DRAFT_373093</name>
</gene>
<name>A0A6A6ZNF9_9PLEO</name>
<dbReference type="Pfam" id="PF13561">
    <property type="entry name" value="adh_short_C2"/>
    <property type="match status" value="1"/>
</dbReference>
<dbReference type="GO" id="GO:0016614">
    <property type="term" value="F:oxidoreductase activity, acting on CH-OH group of donors"/>
    <property type="evidence" value="ECO:0007669"/>
    <property type="project" value="UniProtKB-ARBA"/>
</dbReference>
<comment type="similarity">
    <text evidence="1">Belongs to the short-chain dehydrogenases/reductases (SDR) family.</text>
</comment>
<reference evidence="4" key="1">
    <citation type="journal article" date="2020" name="Stud. Mycol.">
        <title>101 Dothideomycetes genomes: a test case for predicting lifestyles and emergence of pathogens.</title>
        <authorList>
            <person name="Haridas S."/>
            <person name="Albert R."/>
            <person name="Binder M."/>
            <person name="Bloem J."/>
            <person name="Labutti K."/>
            <person name="Salamov A."/>
            <person name="Andreopoulos B."/>
            <person name="Baker S."/>
            <person name="Barry K."/>
            <person name="Bills G."/>
            <person name="Bluhm B."/>
            <person name="Cannon C."/>
            <person name="Castanera R."/>
            <person name="Culley D."/>
            <person name="Daum C."/>
            <person name="Ezra D."/>
            <person name="Gonzalez J."/>
            <person name="Henrissat B."/>
            <person name="Kuo A."/>
            <person name="Liang C."/>
            <person name="Lipzen A."/>
            <person name="Lutzoni F."/>
            <person name="Magnuson J."/>
            <person name="Mondo S."/>
            <person name="Nolan M."/>
            <person name="Ohm R."/>
            <person name="Pangilinan J."/>
            <person name="Park H.-J."/>
            <person name="Ramirez L."/>
            <person name="Alfaro M."/>
            <person name="Sun H."/>
            <person name="Tritt A."/>
            <person name="Yoshinaga Y."/>
            <person name="Zwiers L.-H."/>
            <person name="Turgeon B."/>
            <person name="Goodwin S."/>
            <person name="Spatafora J."/>
            <person name="Crous P."/>
            <person name="Grigoriev I."/>
        </authorList>
    </citation>
    <scope>NUCLEOTIDE SEQUENCE</scope>
    <source>
        <strain evidence="4">CBS 113818</strain>
    </source>
</reference>
<evidence type="ECO:0000256" key="1">
    <source>
        <dbReference type="ARBA" id="ARBA00006484"/>
    </source>
</evidence>
<accession>A0A6A6ZNF9</accession>
<dbReference type="OrthoDB" id="47007at2759"/>
<keyword evidence="3" id="KW-0560">Oxidoreductase</keyword>
<dbReference type="Gene3D" id="3.40.50.720">
    <property type="entry name" value="NAD(P)-binding Rossmann-like Domain"/>
    <property type="match status" value="1"/>
</dbReference>
<dbReference type="PRINTS" id="PR00081">
    <property type="entry name" value="GDHRDH"/>
</dbReference>
<dbReference type="PANTHER" id="PTHR48107">
    <property type="entry name" value="NADPH-DEPENDENT ALDEHYDE REDUCTASE-LIKE PROTEIN, CHLOROPLASTIC-RELATED"/>
    <property type="match status" value="1"/>
</dbReference>
<keyword evidence="5" id="KW-1185">Reference proteome</keyword>
<dbReference type="InterPro" id="IPR036291">
    <property type="entry name" value="NAD(P)-bd_dom_sf"/>
</dbReference>
<dbReference type="InterPro" id="IPR002347">
    <property type="entry name" value="SDR_fam"/>
</dbReference>
<proteinExistence type="inferred from homology"/>
<dbReference type="EMBL" id="MU006234">
    <property type="protein sequence ID" value="KAF2822631.1"/>
    <property type="molecule type" value="Genomic_DNA"/>
</dbReference>
<evidence type="ECO:0000256" key="3">
    <source>
        <dbReference type="ARBA" id="ARBA00023002"/>
    </source>
</evidence>
<evidence type="ECO:0000313" key="4">
    <source>
        <dbReference type="EMBL" id="KAF2822631.1"/>
    </source>
</evidence>
<evidence type="ECO:0000256" key="2">
    <source>
        <dbReference type="ARBA" id="ARBA00022857"/>
    </source>
</evidence>
<keyword evidence="2" id="KW-0521">NADP</keyword>
<dbReference type="PRINTS" id="PR00080">
    <property type="entry name" value="SDRFAMILY"/>
</dbReference>
<sequence>MSTPTTQSLAGKVALITGASKGIGAATALELASLGAKVVINYSSDSTPADALVERIGANNAIAIKANAGSVTDIERLVKETVAWGGKIDILIPNAGIAINSTLEQTTEADFQKTYDLNVKGPYFLVQKALPHLSPGSHVILLSTSLCAVSTITPNYLLYASSKGAVEQMTRILAKDLGQKGINVNAVAPGPTGTDLFFKGKSQQLIDTISSWNPFKRLGQPEEIARSIAFLAGDGGSWVNGQILRVNGGMTVGN</sequence>
<protein>
    <submittedName>
        <fullName evidence="4">NAD(P)-binding protein</fullName>
    </submittedName>
</protein>
<organism evidence="4 5">
    <name type="scientific">Ophiobolus disseminans</name>
    <dbReference type="NCBI Taxonomy" id="1469910"/>
    <lineage>
        <taxon>Eukaryota</taxon>
        <taxon>Fungi</taxon>
        <taxon>Dikarya</taxon>
        <taxon>Ascomycota</taxon>
        <taxon>Pezizomycotina</taxon>
        <taxon>Dothideomycetes</taxon>
        <taxon>Pleosporomycetidae</taxon>
        <taxon>Pleosporales</taxon>
        <taxon>Pleosporineae</taxon>
        <taxon>Phaeosphaeriaceae</taxon>
        <taxon>Ophiobolus</taxon>
    </lineage>
</organism>
<dbReference type="PANTHER" id="PTHR48107:SF7">
    <property type="entry name" value="RE15974P"/>
    <property type="match status" value="1"/>
</dbReference>
<dbReference type="PROSITE" id="PS00061">
    <property type="entry name" value="ADH_SHORT"/>
    <property type="match status" value="1"/>
</dbReference>
<dbReference type="InterPro" id="IPR020904">
    <property type="entry name" value="Sc_DH/Rdtase_CS"/>
</dbReference>
<evidence type="ECO:0000313" key="5">
    <source>
        <dbReference type="Proteomes" id="UP000799424"/>
    </source>
</evidence>